<accession>A0A517R6W5</accession>
<evidence type="ECO:0000313" key="2">
    <source>
        <dbReference type="EMBL" id="QDT39619.1"/>
    </source>
</evidence>
<reference evidence="2 3" key="1">
    <citation type="submission" date="2019-02" db="EMBL/GenBank/DDBJ databases">
        <title>Deep-cultivation of Planctomycetes and their phenomic and genomic characterization uncovers novel biology.</title>
        <authorList>
            <person name="Wiegand S."/>
            <person name="Jogler M."/>
            <person name="Boedeker C."/>
            <person name="Pinto D."/>
            <person name="Vollmers J."/>
            <person name="Rivas-Marin E."/>
            <person name="Kohn T."/>
            <person name="Peeters S.H."/>
            <person name="Heuer A."/>
            <person name="Rast P."/>
            <person name="Oberbeckmann S."/>
            <person name="Bunk B."/>
            <person name="Jeske O."/>
            <person name="Meyerdierks A."/>
            <person name="Storesund J.E."/>
            <person name="Kallscheuer N."/>
            <person name="Luecker S."/>
            <person name="Lage O.M."/>
            <person name="Pohl T."/>
            <person name="Merkel B.J."/>
            <person name="Hornburger P."/>
            <person name="Mueller R.-W."/>
            <person name="Bruemmer F."/>
            <person name="Labrenz M."/>
            <person name="Spormann A.M."/>
            <person name="Op den Camp H."/>
            <person name="Overmann J."/>
            <person name="Amann R."/>
            <person name="Jetten M.S.M."/>
            <person name="Mascher T."/>
            <person name="Medema M.H."/>
            <person name="Devos D.P."/>
            <person name="Kaster A.-K."/>
            <person name="Ovreas L."/>
            <person name="Rohde M."/>
            <person name="Galperin M.Y."/>
            <person name="Jogler C."/>
        </authorList>
    </citation>
    <scope>NUCLEOTIDE SEQUENCE [LARGE SCALE GENOMIC DNA]</scope>
    <source>
        <strain evidence="2 3">Pan189</strain>
    </source>
</reference>
<keyword evidence="1" id="KW-0472">Membrane</keyword>
<keyword evidence="3" id="KW-1185">Reference proteome</keyword>
<evidence type="ECO:0000256" key="1">
    <source>
        <dbReference type="SAM" id="Phobius"/>
    </source>
</evidence>
<evidence type="ECO:0000313" key="3">
    <source>
        <dbReference type="Proteomes" id="UP000317318"/>
    </source>
</evidence>
<organism evidence="2 3">
    <name type="scientific">Stratiformator vulcanicus</name>
    <dbReference type="NCBI Taxonomy" id="2527980"/>
    <lineage>
        <taxon>Bacteria</taxon>
        <taxon>Pseudomonadati</taxon>
        <taxon>Planctomycetota</taxon>
        <taxon>Planctomycetia</taxon>
        <taxon>Planctomycetales</taxon>
        <taxon>Planctomycetaceae</taxon>
        <taxon>Stratiformator</taxon>
    </lineage>
</organism>
<dbReference type="EMBL" id="CP036268">
    <property type="protein sequence ID" value="QDT39619.1"/>
    <property type="molecule type" value="Genomic_DNA"/>
</dbReference>
<feature type="transmembrane region" description="Helical" evidence="1">
    <location>
        <begin position="21"/>
        <end position="40"/>
    </location>
</feature>
<sequence>MNASDSPDDGGSRALGIANKIIGGSMLALLALYIYGFYIAESSIPIDKVELAKAIQERLAENPEVIAAEMASLVAETAPPVAEAMRVQFQKDFEKYQEVAKEQAVELAQEVSVDLREEVKQQYAVFLTENRGILRAQFPGRNIDRLTAELQYGFNRLVDKYRVEEFAERTARTAEIWSLIKPIEQPAIGEPDLEVQLADYLLDWAVLRVKDVSFSGADIDLNSTWR</sequence>
<proteinExistence type="predicted"/>
<name>A0A517R6W5_9PLAN</name>
<gene>
    <name evidence="2" type="ORF">Pan189_40280</name>
</gene>
<dbReference type="OrthoDB" id="272114at2"/>
<dbReference type="AlphaFoldDB" id="A0A517R6W5"/>
<protein>
    <submittedName>
        <fullName evidence="2">Uncharacterized protein</fullName>
    </submittedName>
</protein>
<dbReference type="Proteomes" id="UP000317318">
    <property type="component" value="Chromosome"/>
</dbReference>
<keyword evidence="1" id="KW-1133">Transmembrane helix</keyword>
<dbReference type="KEGG" id="svp:Pan189_40280"/>
<dbReference type="RefSeq" id="WP_145365745.1">
    <property type="nucleotide sequence ID" value="NZ_CP036268.1"/>
</dbReference>
<keyword evidence="1" id="KW-0812">Transmembrane</keyword>